<keyword evidence="3" id="KW-0547">Nucleotide-binding</keyword>
<dbReference type="PANTHER" id="PTHR43117:SF4">
    <property type="entry name" value="OSMOPROTECTANT IMPORT ATP-BINDING PROTEIN OSMV"/>
    <property type="match status" value="1"/>
</dbReference>
<evidence type="ECO:0000256" key="6">
    <source>
        <dbReference type="ARBA" id="ARBA00063934"/>
    </source>
</evidence>
<dbReference type="GO" id="GO:0016887">
    <property type="term" value="F:ATP hydrolysis activity"/>
    <property type="evidence" value="ECO:0007669"/>
    <property type="project" value="InterPro"/>
</dbReference>
<dbReference type="InterPro" id="IPR003593">
    <property type="entry name" value="AAA+_ATPase"/>
</dbReference>
<evidence type="ECO:0000256" key="3">
    <source>
        <dbReference type="ARBA" id="ARBA00022741"/>
    </source>
</evidence>
<protein>
    <recommendedName>
        <fullName evidence="8">Carnitine transport ATP-binding protein OpuCA</fullName>
        <ecNumber evidence="7">7.6.2.9</ecNumber>
    </recommendedName>
</protein>
<dbReference type="GO" id="GO:0015418">
    <property type="term" value="F:ABC-type quaternary ammonium compound transporting activity"/>
    <property type="evidence" value="ECO:0007669"/>
    <property type="project" value="UniProtKB-EC"/>
</dbReference>
<evidence type="ECO:0000313" key="10">
    <source>
        <dbReference type="EMBL" id="SDE87598.1"/>
    </source>
</evidence>
<keyword evidence="2" id="KW-0813">Transport</keyword>
<evidence type="ECO:0000256" key="7">
    <source>
        <dbReference type="ARBA" id="ARBA00066388"/>
    </source>
</evidence>
<dbReference type="InterPro" id="IPR003439">
    <property type="entry name" value="ABC_transporter-like_ATP-bd"/>
</dbReference>
<dbReference type="Pfam" id="PF00005">
    <property type="entry name" value="ABC_tran"/>
    <property type="match status" value="1"/>
</dbReference>
<dbReference type="PROSITE" id="PS50893">
    <property type="entry name" value="ABC_TRANSPORTER_2"/>
    <property type="match status" value="1"/>
</dbReference>
<evidence type="ECO:0000256" key="2">
    <source>
        <dbReference type="ARBA" id="ARBA00022448"/>
    </source>
</evidence>
<evidence type="ECO:0000256" key="5">
    <source>
        <dbReference type="ARBA" id="ARBA00052482"/>
    </source>
</evidence>
<proteinExistence type="inferred from homology"/>
<organism evidence="10 11">
    <name type="scientific">Bhargavaea beijingensis</name>
    <dbReference type="NCBI Taxonomy" id="426756"/>
    <lineage>
        <taxon>Bacteria</taxon>
        <taxon>Bacillati</taxon>
        <taxon>Bacillota</taxon>
        <taxon>Bacilli</taxon>
        <taxon>Bacillales</taxon>
        <taxon>Caryophanaceae</taxon>
        <taxon>Bhargavaea</taxon>
    </lineage>
</organism>
<evidence type="ECO:0000256" key="1">
    <source>
        <dbReference type="ARBA" id="ARBA00005417"/>
    </source>
</evidence>
<dbReference type="FunFam" id="3.40.50.300:FF:000425">
    <property type="entry name" value="Probable ABC transporter, ATP-binding subunit"/>
    <property type="match status" value="1"/>
</dbReference>
<reference evidence="10 11" key="1">
    <citation type="submission" date="2016-10" db="EMBL/GenBank/DDBJ databases">
        <authorList>
            <person name="de Groot N.N."/>
        </authorList>
    </citation>
    <scope>NUCLEOTIDE SEQUENCE [LARGE SCALE GENOMIC DNA]</scope>
    <source>
        <strain evidence="10 11">CGMCC 1.6762</strain>
    </source>
</reference>
<feature type="domain" description="ABC transporter" evidence="9">
    <location>
        <begin position="6"/>
        <end position="241"/>
    </location>
</feature>
<dbReference type="PROSITE" id="PS00211">
    <property type="entry name" value="ABC_TRANSPORTER_1"/>
    <property type="match status" value="1"/>
</dbReference>
<comment type="catalytic activity">
    <reaction evidence="5">
        <text>a quaternary ammonium(out) + ATP + H2O = a quaternary ammonium(in) + ADP + phosphate + H(+)</text>
        <dbReference type="Rhea" id="RHEA:11036"/>
        <dbReference type="ChEBI" id="CHEBI:15377"/>
        <dbReference type="ChEBI" id="CHEBI:15378"/>
        <dbReference type="ChEBI" id="CHEBI:30616"/>
        <dbReference type="ChEBI" id="CHEBI:35267"/>
        <dbReference type="ChEBI" id="CHEBI:43474"/>
        <dbReference type="ChEBI" id="CHEBI:456216"/>
        <dbReference type="EC" id="7.6.2.9"/>
    </reaction>
</comment>
<comment type="similarity">
    <text evidence="1">Belongs to the ABC transporter superfamily.</text>
</comment>
<accession>A0A1G7GHG3</accession>
<dbReference type="GO" id="GO:0005524">
    <property type="term" value="F:ATP binding"/>
    <property type="evidence" value="ECO:0007669"/>
    <property type="project" value="UniProtKB-KW"/>
</dbReference>
<keyword evidence="4 10" id="KW-0067">ATP-binding</keyword>
<dbReference type="Gene3D" id="3.40.50.300">
    <property type="entry name" value="P-loop containing nucleotide triphosphate hydrolases"/>
    <property type="match status" value="1"/>
</dbReference>
<comment type="subunit">
    <text evidence="6">The complex is composed of two ATP-binding proteins (OpuCA), two transmembrane proteins (OpuCB and OpuCD) and a solute-binding protein (OpuCC).</text>
</comment>
<dbReference type="AlphaFoldDB" id="A0A1G7GHG3"/>
<evidence type="ECO:0000259" key="9">
    <source>
        <dbReference type="PROSITE" id="PS50893"/>
    </source>
</evidence>
<dbReference type="STRING" id="426756.SAMN04488126_12635"/>
<dbReference type="InterPro" id="IPR027417">
    <property type="entry name" value="P-loop_NTPase"/>
</dbReference>
<dbReference type="Proteomes" id="UP000198823">
    <property type="component" value="Unassembled WGS sequence"/>
</dbReference>
<gene>
    <name evidence="10" type="ORF">SAMN04488126_12635</name>
</gene>
<evidence type="ECO:0000313" key="11">
    <source>
        <dbReference type="Proteomes" id="UP000198823"/>
    </source>
</evidence>
<evidence type="ECO:0000256" key="8">
    <source>
        <dbReference type="ARBA" id="ARBA00070305"/>
    </source>
</evidence>
<dbReference type="EMBL" id="FNAR01000026">
    <property type="protein sequence ID" value="SDE87598.1"/>
    <property type="molecule type" value="Genomic_DNA"/>
</dbReference>
<dbReference type="InterPro" id="IPR017871">
    <property type="entry name" value="ABC_transporter-like_CS"/>
</dbReference>
<dbReference type="SUPFAM" id="SSF52540">
    <property type="entry name" value="P-loop containing nucleoside triphosphate hydrolases"/>
    <property type="match status" value="1"/>
</dbReference>
<evidence type="ECO:0000256" key="4">
    <source>
        <dbReference type="ARBA" id="ARBA00022840"/>
    </source>
</evidence>
<sequence length="323" mass="35776">MITSIIEFQNVSKQYGDGFKAVDSLDLEIKRGEFIALIGPSGCGKTTTLKMVNRLIEPTTGTILINGKNAESYEISRLRWNIGYVLQQIALFPHMSVEENIEVVPEMKRMEKRKVKQRTHELMEQVGLDPAVFAKRKPSELSGGQQQRVGVVRALAADPEILLMDEPFSALDPLAREKLQDDLLRLKGTFGKTTMFVTHDMNEALKLADRICLMREGKVVQTGTPDELRRNPAGAFVREFIGREQGSMHALLDLRQWVSAAPAAVPQTQAVVPAEVQADRLVSAMADHEWVAVEDGGTLIGLIDRATAFRLLAANGRGIGHHE</sequence>
<dbReference type="PANTHER" id="PTHR43117">
    <property type="entry name" value="OSMOPROTECTANT IMPORT ATP-BINDING PROTEIN OSMV"/>
    <property type="match status" value="1"/>
</dbReference>
<dbReference type="EC" id="7.6.2.9" evidence="7"/>
<dbReference type="SMART" id="SM00382">
    <property type="entry name" value="AAA"/>
    <property type="match status" value="1"/>
</dbReference>
<name>A0A1G7GHG3_9BACL</name>